<dbReference type="Proteomes" id="UP000265520">
    <property type="component" value="Unassembled WGS sequence"/>
</dbReference>
<sequence length="109" mass="13056">MIPDLSDQLDTLTIKEENKALWVRRWGRNRKVAVRSKFGVNKEPIKKPSRENLKIKFKKIIDKDKRSEKWINIPRKVEEVKRREKTLFKGDPPKRMGHMLCFLQRTTNA</sequence>
<evidence type="ECO:0000313" key="1">
    <source>
        <dbReference type="EMBL" id="MCH98900.1"/>
    </source>
</evidence>
<keyword evidence="2" id="KW-1185">Reference proteome</keyword>
<dbReference type="EMBL" id="LXQA010038821">
    <property type="protein sequence ID" value="MCH98900.1"/>
    <property type="molecule type" value="Genomic_DNA"/>
</dbReference>
<proteinExistence type="predicted"/>
<name>A0A392NGE7_9FABA</name>
<evidence type="ECO:0000313" key="2">
    <source>
        <dbReference type="Proteomes" id="UP000265520"/>
    </source>
</evidence>
<protein>
    <submittedName>
        <fullName evidence="1">Uncharacterized protein</fullName>
    </submittedName>
</protein>
<gene>
    <name evidence="1" type="ORF">A2U01_0019909</name>
</gene>
<accession>A0A392NGE7</accession>
<comment type="caution">
    <text evidence="1">The sequence shown here is derived from an EMBL/GenBank/DDBJ whole genome shotgun (WGS) entry which is preliminary data.</text>
</comment>
<organism evidence="1 2">
    <name type="scientific">Trifolium medium</name>
    <dbReference type="NCBI Taxonomy" id="97028"/>
    <lineage>
        <taxon>Eukaryota</taxon>
        <taxon>Viridiplantae</taxon>
        <taxon>Streptophyta</taxon>
        <taxon>Embryophyta</taxon>
        <taxon>Tracheophyta</taxon>
        <taxon>Spermatophyta</taxon>
        <taxon>Magnoliopsida</taxon>
        <taxon>eudicotyledons</taxon>
        <taxon>Gunneridae</taxon>
        <taxon>Pentapetalae</taxon>
        <taxon>rosids</taxon>
        <taxon>fabids</taxon>
        <taxon>Fabales</taxon>
        <taxon>Fabaceae</taxon>
        <taxon>Papilionoideae</taxon>
        <taxon>50 kb inversion clade</taxon>
        <taxon>NPAAA clade</taxon>
        <taxon>Hologalegina</taxon>
        <taxon>IRL clade</taxon>
        <taxon>Trifolieae</taxon>
        <taxon>Trifolium</taxon>
    </lineage>
</organism>
<reference evidence="1 2" key="1">
    <citation type="journal article" date="2018" name="Front. Plant Sci.">
        <title>Red Clover (Trifolium pratense) and Zigzag Clover (T. medium) - A Picture of Genomic Similarities and Differences.</title>
        <authorList>
            <person name="Dluhosova J."/>
            <person name="Istvanek J."/>
            <person name="Nedelnik J."/>
            <person name="Repkova J."/>
        </authorList>
    </citation>
    <scope>NUCLEOTIDE SEQUENCE [LARGE SCALE GENOMIC DNA]</scope>
    <source>
        <strain evidence="2">cv. 10/8</strain>
        <tissue evidence="1">Leaf</tissue>
    </source>
</reference>
<dbReference type="AlphaFoldDB" id="A0A392NGE7"/>